<evidence type="ECO:0000256" key="1">
    <source>
        <dbReference type="SAM" id="MobiDB-lite"/>
    </source>
</evidence>
<accession>A0A640S8U6</accession>
<gene>
    <name evidence="2" type="ORF">Scani_39370</name>
</gene>
<reference evidence="2 3" key="1">
    <citation type="submission" date="2019-12" db="EMBL/GenBank/DDBJ databases">
        <title>Whole genome shotgun sequence of Streptomyces caniferus NBRC 15389.</title>
        <authorList>
            <person name="Ichikawa N."/>
            <person name="Kimura A."/>
            <person name="Kitahashi Y."/>
            <person name="Komaki H."/>
            <person name="Tamura T."/>
        </authorList>
    </citation>
    <scope>NUCLEOTIDE SEQUENCE [LARGE SCALE GENOMIC DNA]</scope>
    <source>
        <strain evidence="2 3">NBRC 15389</strain>
    </source>
</reference>
<sequence length="80" mass="9048">MWTPLFPEPLTFRKRLTYVPQTNRTHGRGPATRGLELRTMDPGAALTRPQQSDPPPWQHRLAPPPALNTQLAKCNAQSHQ</sequence>
<dbReference type="Proteomes" id="UP000435837">
    <property type="component" value="Unassembled WGS sequence"/>
</dbReference>
<name>A0A640S8U6_9ACTN</name>
<proteinExistence type="predicted"/>
<protein>
    <submittedName>
        <fullName evidence="2">Uncharacterized protein</fullName>
    </submittedName>
</protein>
<organism evidence="2 3">
    <name type="scientific">Streptomyces caniferus</name>
    <dbReference type="NCBI Taxonomy" id="285557"/>
    <lineage>
        <taxon>Bacteria</taxon>
        <taxon>Bacillati</taxon>
        <taxon>Actinomycetota</taxon>
        <taxon>Actinomycetes</taxon>
        <taxon>Kitasatosporales</taxon>
        <taxon>Streptomycetaceae</taxon>
        <taxon>Streptomyces</taxon>
    </lineage>
</organism>
<dbReference type="AlphaFoldDB" id="A0A640S8U6"/>
<feature type="compositionally biased region" description="Pro residues" evidence="1">
    <location>
        <begin position="52"/>
        <end position="66"/>
    </location>
</feature>
<evidence type="ECO:0000313" key="2">
    <source>
        <dbReference type="EMBL" id="GFE07669.1"/>
    </source>
</evidence>
<feature type="compositionally biased region" description="Polar residues" evidence="1">
    <location>
        <begin position="67"/>
        <end position="80"/>
    </location>
</feature>
<evidence type="ECO:0000313" key="3">
    <source>
        <dbReference type="Proteomes" id="UP000435837"/>
    </source>
</evidence>
<feature type="region of interest" description="Disordered" evidence="1">
    <location>
        <begin position="20"/>
        <end position="80"/>
    </location>
</feature>
<dbReference type="EMBL" id="BLIN01000005">
    <property type="protein sequence ID" value="GFE07669.1"/>
    <property type="molecule type" value="Genomic_DNA"/>
</dbReference>
<comment type="caution">
    <text evidence="2">The sequence shown here is derived from an EMBL/GenBank/DDBJ whole genome shotgun (WGS) entry which is preliminary data.</text>
</comment>